<evidence type="ECO:0000259" key="1">
    <source>
        <dbReference type="Pfam" id="PF13966"/>
    </source>
</evidence>
<dbReference type="CDD" id="cd06222">
    <property type="entry name" value="RNase_H_like"/>
    <property type="match status" value="1"/>
</dbReference>
<evidence type="ECO:0000313" key="3">
    <source>
        <dbReference type="Proteomes" id="UP000187203"/>
    </source>
</evidence>
<organism evidence="2 3">
    <name type="scientific">Corchorus olitorius</name>
    <dbReference type="NCBI Taxonomy" id="93759"/>
    <lineage>
        <taxon>Eukaryota</taxon>
        <taxon>Viridiplantae</taxon>
        <taxon>Streptophyta</taxon>
        <taxon>Embryophyta</taxon>
        <taxon>Tracheophyta</taxon>
        <taxon>Spermatophyta</taxon>
        <taxon>Magnoliopsida</taxon>
        <taxon>eudicotyledons</taxon>
        <taxon>Gunneridae</taxon>
        <taxon>Pentapetalae</taxon>
        <taxon>rosids</taxon>
        <taxon>malvids</taxon>
        <taxon>Malvales</taxon>
        <taxon>Malvaceae</taxon>
        <taxon>Grewioideae</taxon>
        <taxon>Apeibeae</taxon>
        <taxon>Corchorus</taxon>
    </lineage>
</organism>
<reference evidence="3" key="1">
    <citation type="submission" date="2013-09" db="EMBL/GenBank/DDBJ databases">
        <title>Corchorus olitorius genome sequencing.</title>
        <authorList>
            <person name="Alam M."/>
            <person name="Haque M.S."/>
            <person name="Islam M.S."/>
            <person name="Emdad E.M."/>
            <person name="Islam M.M."/>
            <person name="Ahmed B."/>
            <person name="Halim A."/>
            <person name="Hossen Q.M.M."/>
            <person name="Hossain M.Z."/>
            <person name="Ahmed R."/>
            <person name="Khan M.M."/>
            <person name="Islam R."/>
            <person name="Rashid M.M."/>
            <person name="Khan S.A."/>
            <person name="Rahman M.S."/>
            <person name="Alam M."/>
            <person name="Yahiya A.S."/>
            <person name="Khan M.S."/>
            <person name="Azam M.S."/>
            <person name="Haque T."/>
            <person name="Lashkar M.Z.H."/>
            <person name="Akhand A.I."/>
            <person name="Morshed G."/>
            <person name="Roy S."/>
            <person name="Uddin K.S."/>
            <person name="Rabeya T."/>
            <person name="Hossain A.S."/>
            <person name="Chowdhury A."/>
            <person name="Snigdha A.R."/>
            <person name="Mortoza M.S."/>
            <person name="Matin S.A."/>
            <person name="Hoque S.M.E."/>
            <person name="Islam M.K."/>
            <person name="Roy D.K."/>
            <person name="Haider R."/>
            <person name="Moosa M.M."/>
            <person name="Elias S.M."/>
            <person name="Hasan A.M."/>
            <person name="Jahan S."/>
            <person name="Shafiuddin M."/>
            <person name="Mahmood N."/>
            <person name="Shommy N.S."/>
        </authorList>
    </citation>
    <scope>NUCLEOTIDE SEQUENCE [LARGE SCALE GENOMIC DNA]</scope>
    <source>
        <strain evidence="3">cv. O-4</strain>
    </source>
</reference>
<proteinExistence type="predicted"/>
<dbReference type="EMBL" id="AWUE01013821">
    <property type="protein sequence ID" value="OMP05840.1"/>
    <property type="molecule type" value="Genomic_DNA"/>
</dbReference>
<keyword evidence="3" id="KW-1185">Reference proteome</keyword>
<dbReference type="AlphaFoldDB" id="A0A1R3KFI8"/>
<dbReference type="Pfam" id="PF13966">
    <property type="entry name" value="zf-RVT"/>
    <property type="match status" value="1"/>
</dbReference>
<name>A0A1R3KFI8_9ROSI</name>
<dbReference type="InterPro" id="IPR053151">
    <property type="entry name" value="RNase_H-like"/>
</dbReference>
<comment type="caution">
    <text evidence="2">The sequence shown here is derived from an EMBL/GenBank/DDBJ whole genome shotgun (WGS) entry which is preliminary data.</text>
</comment>
<accession>A0A1R3KFI8</accession>
<dbReference type="PANTHER" id="PTHR47723">
    <property type="entry name" value="OS05G0353850 PROTEIN"/>
    <property type="match status" value="1"/>
</dbReference>
<protein>
    <recommendedName>
        <fullName evidence="1">Reverse transcriptase zinc-binding domain-containing protein</fullName>
    </recommendedName>
</protein>
<feature type="domain" description="Reverse transcriptase zinc-binding" evidence="1">
    <location>
        <begin position="145"/>
        <end position="193"/>
    </location>
</feature>
<evidence type="ECO:0000313" key="2">
    <source>
        <dbReference type="EMBL" id="OMP05840.1"/>
    </source>
</evidence>
<sequence>MGWRLMEENDKLWARVMTSKYLRKGEFLKVENKNGGSFGWRSILAGRETLSKGLKWRVGNDNQINFLHDKWVSDNRLIDNVVGQTDERLLQAKVSQFYDEYGWKTEELLDLLPADIVRKIQAIPIQISHHVQDKMIWGSSPNGEFSTKSAYQIQAACDDIESPIAKAIWKIPCQPKMQTFLWLAWKNRIMHNRNRVLGEFGNGGMKGVLLIRAILFLIGWEKPKEGQVKINTDGSWTQRTNEAAVGGVVRGSCVEWLLGFSQSVGKCSIDLVELWGILQGVLNSLIADAVGVAFPRMVDMGAWAFLLGSLVKSSWRICWVWAKWMDAWALNLGA</sequence>
<gene>
    <name evidence="2" type="ORF">COLO4_08513</name>
</gene>
<dbReference type="InterPro" id="IPR026960">
    <property type="entry name" value="RVT-Znf"/>
</dbReference>
<dbReference type="InterPro" id="IPR044730">
    <property type="entry name" value="RNase_H-like_dom_plant"/>
</dbReference>
<dbReference type="PANTHER" id="PTHR47723:SF13">
    <property type="entry name" value="PUTATIVE-RELATED"/>
    <property type="match status" value="1"/>
</dbReference>
<dbReference type="Proteomes" id="UP000187203">
    <property type="component" value="Unassembled WGS sequence"/>
</dbReference>
<dbReference type="OrthoDB" id="1734132at2759"/>